<gene>
    <name evidence="2" type="ORF">C0Q70_06592</name>
</gene>
<keyword evidence="3" id="KW-1185">Reference proteome</keyword>
<proteinExistence type="predicted"/>
<dbReference type="GO" id="GO:0032051">
    <property type="term" value="F:clathrin light chain binding"/>
    <property type="evidence" value="ECO:0007669"/>
    <property type="project" value="TreeGrafter"/>
</dbReference>
<dbReference type="STRING" id="400727.A0A2T7PCQ3"/>
<feature type="region of interest" description="Disordered" evidence="1">
    <location>
        <begin position="29"/>
        <end position="53"/>
    </location>
</feature>
<organism evidence="2 3">
    <name type="scientific">Pomacea canaliculata</name>
    <name type="common">Golden apple snail</name>
    <dbReference type="NCBI Taxonomy" id="400727"/>
    <lineage>
        <taxon>Eukaryota</taxon>
        <taxon>Metazoa</taxon>
        <taxon>Spiralia</taxon>
        <taxon>Lophotrochozoa</taxon>
        <taxon>Mollusca</taxon>
        <taxon>Gastropoda</taxon>
        <taxon>Caenogastropoda</taxon>
        <taxon>Architaenioglossa</taxon>
        <taxon>Ampullarioidea</taxon>
        <taxon>Ampullariidae</taxon>
        <taxon>Pomacea</taxon>
    </lineage>
</organism>
<dbReference type="GO" id="GO:0005198">
    <property type="term" value="F:structural molecule activity"/>
    <property type="evidence" value="ECO:0007669"/>
    <property type="project" value="InterPro"/>
</dbReference>
<evidence type="ECO:0008006" key="4">
    <source>
        <dbReference type="Google" id="ProtNLM"/>
    </source>
</evidence>
<sequence length="451" mass="50645">MVEKCSKFSPIVKARSEIWREDELARDSMQSSLDVSPHAQHPSHRSHSEGELGDTAGRVVVGNERGPPVTINELVQLSHIGIPRDQVTWARVTLTSDKWISVRHDNHDDLSSRRATVTVLSPKEGTISYAGQTSADSVYMNPTQPIIALKAGFRFEAFNLDTKLLIGRTHLHEPVSYWTWLNSDIIAIVTDTAVFHWDLWQGDSPPERVFLRHHRLAFSEIVSYKADPSLKWLAITGLIPEDDRISGVTQLYSVEEDITQCISSHAVCFSTYNFADNPQPSTVLCVASRESQDHGKVHVIELGPYRAGNYAPRNCYDHIQFLDDTERYDFPISVQVSTEYGLLFVVTKYGYLYLCDMETGMCLCCTRISADVIFTSTLNTDTQGILGVTRAGQLVLPNVLLSFALHKSDVFLTRVSQVITVDLKKDGFISYLRETTRKSCSANRLEKAICQ</sequence>
<dbReference type="PANTHER" id="PTHR10292:SF1">
    <property type="entry name" value="CLATHRIN HEAVY CHAIN"/>
    <property type="match status" value="1"/>
</dbReference>
<name>A0A2T7PCQ3_POMCA</name>
<dbReference type="AlphaFoldDB" id="A0A2T7PCQ3"/>
<evidence type="ECO:0000313" key="2">
    <source>
        <dbReference type="EMBL" id="PVD31180.1"/>
    </source>
</evidence>
<dbReference type="GO" id="GO:0030132">
    <property type="term" value="C:clathrin coat of coated pit"/>
    <property type="evidence" value="ECO:0007669"/>
    <property type="project" value="InterPro"/>
</dbReference>
<evidence type="ECO:0000313" key="3">
    <source>
        <dbReference type="Proteomes" id="UP000245119"/>
    </source>
</evidence>
<dbReference type="OrthoDB" id="2113814at2759"/>
<dbReference type="Proteomes" id="UP000245119">
    <property type="component" value="Linkage Group LG4"/>
</dbReference>
<accession>A0A2T7PCQ3</accession>
<evidence type="ECO:0000256" key="1">
    <source>
        <dbReference type="SAM" id="MobiDB-lite"/>
    </source>
</evidence>
<dbReference type="EMBL" id="PZQS01000004">
    <property type="protein sequence ID" value="PVD31180.1"/>
    <property type="molecule type" value="Genomic_DNA"/>
</dbReference>
<protein>
    <recommendedName>
        <fullName evidence="4">Clathrin heavy chain linker core motif domain-containing protein</fullName>
    </recommendedName>
</protein>
<dbReference type="SUPFAM" id="SSF50989">
    <property type="entry name" value="Clathrin heavy-chain terminal domain"/>
    <property type="match status" value="1"/>
</dbReference>
<dbReference type="GO" id="GO:0006898">
    <property type="term" value="P:receptor-mediated endocytosis"/>
    <property type="evidence" value="ECO:0007669"/>
    <property type="project" value="TreeGrafter"/>
</dbReference>
<comment type="caution">
    <text evidence="2">The sequence shown here is derived from an EMBL/GenBank/DDBJ whole genome shotgun (WGS) entry which is preliminary data.</text>
</comment>
<reference evidence="2 3" key="1">
    <citation type="submission" date="2018-04" db="EMBL/GenBank/DDBJ databases">
        <title>The genome of golden apple snail Pomacea canaliculata provides insight into stress tolerance and invasive adaptation.</title>
        <authorList>
            <person name="Liu C."/>
            <person name="Liu B."/>
            <person name="Ren Y."/>
            <person name="Zhang Y."/>
            <person name="Wang H."/>
            <person name="Li S."/>
            <person name="Jiang F."/>
            <person name="Yin L."/>
            <person name="Zhang G."/>
            <person name="Qian W."/>
            <person name="Fan W."/>
        </authorList>
    </citation>
    <scope>NUCLEOTIDE SEQUENCE [LARGE SCALE GENOMIC DNA]</scope>
    <source>
        <strain evidence="2">SZHN2017</strain>
        <tissue evidence="2">Muscle</tissue>
    </source>
</reference>
<dbReference type="GO" id="GO:0006886">
    <property type="term" value="P:intracellular protein transport"/>
    <property type="evidence" value="ECO:0007669"/>
    <property type="project" value="InterPro"/>
</dbReference>
<dbReference type="Gene3D" id="2.130.10.110">
    <property type="entry name" value="Clathrin heavy-chain terminal domain"/>
    <property type="match status" value="1"/>
</dbReference>
<dbReference type="GO" id="GO:0071439">
    <property type="term" value="C:clathrin complex"/>
    <property type="evidence" value="ECO:0007669"/>
    <property type="project" value="TreeGrafter"/>
</dbReference>
<dbReference type="PANTHER" id="PTHR10292">
    <property type="entry name" value="CLATHRIN HEAVY CHAIN RELATED"/>
    <property type="match status" value="1"/>
</dbReference>
<dbReference type="GO" id="GO:0030130">
    <property type="term" value="C:clathrin coat of trans-Golgi network vesicle"/>
    <property type="evidence" value="ECO:0007669"/>
    <property type="project" value="InterPro"/>
</dbReference>
<dbReference type="InterPro" id="IPR016025">
    <property type="entry name" value="Clathrin_H-chain_N"/>
</dbReference>